<name>X0W5I6_9ZZZZ</name>
<organism evidence="1">
    <name type="scientific">marine sediment metagenome</name>
    <dbReference type="NCBI Taxonomy" id="412755"/>
    <lineage>
        <taxon>unclassified sequences</taxon>
        <taxon>metagenomes</taxon>
        <taxon>ecological metagenomes</taxon>
    </lineage>
</organism>
<reference evidence="1" key="1">
    <citation type="journal article" date="2014" name="Front. Microbiol.">
        <title>High frequency of phylogenetically diverse reductive dehalogenase-homologous genes in deep subseafloor sedimentary metagenomes.</title>
        <authorList>
            <person name="Kawai M."/>
            <person name="Futagami T."/>
            <person name="Toyoda A."/>
            <person name="Takaki Y."/>
            <person name="Nishi S."/>
            <person name="Hori S."/>
            <person name="Arai W."/>
            <person name="Tsubouchi T."/>
            <person name="Morono Y."/>
            <person name="Uchiyama I."/>
            <person name="Ito T."/>
            <person name="Fujiyama A."/>
            <person name="Inagaki F."/>
            <person name="Takami H."/>
        </authorList>
    </citation>
    <scope>NUCLEOTIDE SEQUENCE</scope>
    <source>
        <strain evidence="1">Expedition CK06-06</strain>
    </source>
</reference>
<accession>X0W5I6</accession>
<proteinExistence type="predicted"/>
<evidence type="ECO:0000313" key="1">
    <source>
        <dbReference type="EMBL" id="GAG25830.1"/>
    </source>
</evidence>
<protein>
    <submittedName>
        <fullName evidence="1">Uncharacterized protein</fullName>
    </submittedName>
</protein>
<dbReference type="AlphaFoldDB" id="X0W5I6"/>
<gene>
    <name evidence="1" type="ORF">S01H1_49896</name>
</gene>
<feature type="non-terminal residue" evidence="1">
    <location>
        <position position="1"/>
    </location>
</feature>
<dbReference type="EMBL" id="BARS01032124">
    <property type="protein sequence ID" value="GAG25830.1"/>
    <property type="molecule type" value="Genomic_DNA"/>
</dbReference>
<sequence>GRHKVHSTTAVMLGLREDINESVVVMEFHPGVFLAHSGPTVDAEGDATPVTPFIEFKDTPMAAFQAWLDRGDAIYATVTHLDAQTLESVVVKGVVSDPCFLCGGQMSKDAQKVPPDVNPDHVDRTQHNAHNECVLLCDWRRRSREWVPQSDEYPSEEHAVLLVGAHKLSLLRPADGSDAGEPYVGSMYKMEQYLAWTVYDDTQGAQTTVRQAERNMVRYCVAAHDRMRKQ</sequence>
<comment type="caution">
    <text evidence="1">The sequence shown here is derived from an EMBL/GenBank/DDBJ whole genome shotgun (WGS) entry which is preliminary data.</text>
</comment>